<feature type="non-terminal residue" evidence="1">
    <location>
        <position position="1"/>
    </location>
</feature>
<organism evidence="1 2">
    <name type="scientific">Giardia intestinalis</name>
    <name type="common">Giardia lamblia</name>
    <dbReference type="NCBI Taxonomy" id="5741"/>
    <lineage>
        <taxon>Eukaryota</taxon>
        <taxon>Metamonada</taxon>
        <taxon>Diplomonadida</taxon>
        <taxon>Hexamitidae</taxon>
        <taxon>Giardiinae</taxon>
        <taxon>Giardia</taxon>
    </lineage>
</organism>
<dbReference type="AlphaFoldDB" id="V6TSA0"/>
<reference evidence="1 2" key="2">
    <citation type="journal article" date="2013" name="Genome Biol. Evol.">
        <title>Genome sequencing of Giardia lamblia genotypes A2 and B isolates (DH and GS) and comparative analysis with the genomes of genotypes A1 and E (WB and Pig).</title>
        <authorList>
            <person name="Adam R.D."/>
            <person name="Dahlstrom E.W."/>
            <person name="Martens C.A."/>
            <person name="Bruno D.P."/>
            <person name="Barbian K.D."/>
            <person name="Ricklefs S.M."/>
            <person name="Hernandez M.M."/>
            <person name="Narla N.P."/>
            <person name="Patel R.B."/>
            <person name="Porcella S.F."/>
            <person name="Nash T.E."/>
        </authorList>
    </citation>
    <scope>NUCLEOTIDE SEQUENCE [LARGE SCALE GENOMIC DNA]</scope>
    <source>
        <strain evidence="1 2">GS</strain>
    </source>
</reference>
<dbReference type="Proteomes" id="UP000018040">
    <property type="component" value="Unassembled WGS sequence"/>
</dbReference>
<evidence type="ECO:0000313" key="2">
    <source>
        <dbReference type="Proteomes" id="UP000018040"/>
    </source>
</evidence>
<comment type="caution">
    <text evidence="1">The sequence shown here is derived from an EMBL/GenBank/DDBJ whole genome shotgun (WGS) entry which is preliminary data.</text>
</comment>
<name>V6TSA0_GIAIN</name>
<dbReference type="EMBL" id="AHHH01000106">
    <property type="protein sequence ID" value="ESU41858.1"/>
    <property type="molecule type" value="Genomic_DNA"/>
</dbReference>
<sequence>VVGSMAPAQNRILEVYFPITANMKWRAIGPSIFYTLYTDLGGLTMQLPAWLSGRGMCPWPDERNVKHHERYFDSIIHTYSVVLSHLSSVKQRLTHMHRRLIAPHLTVTWTS</sequence>
<reference evidence="2" key="1">
    <citation type="submission" date="2012-02" db="EMBL/GenBank/DDBJ databases">
        <title>Genome sequencing of Giardia lamblia Genotypes A2 and B isolates (DH and GS) and comparative analysis with the genomes of Genotypes A1 and E (WB and Pig).</title>
        <authorList>
            <person name="Adam R."/>
            <person name="Dahlstrom E."/>
            <person name="Martens C."/>
            <person name="Bruno D."/>
            <person name="Barbian K."/>
            <person name="Porcella S.F."/>
            <person name="Nash T."/>
        </authorList>
    </citation>
    <scope>NUCLEOTIDE SEQUENCE</scope>
    <source>
        <strain evidence="2">GS</strain>
    </source>
</reference>
<dbReference type="VEuPathDB" id="GiardiaDB:QR46_4806"/>
<proteinExistence type="predicted"/>
<gene>
    <name evidence="1" type="ORF">GSB_153783</name>
</gene>
<evidence type="ECO:0000313" key="1">
    <source>
        <dbReference type="EMBL" id="ESU41858.1"/>
    </source>
</evidence>
<protein>
    <submittedName>
        <fullName evidence="1">Major surface-labeled trophozoite antigen</fullName>
    </submittedName>
</protein>
<accession>V6TSA0</accession>